<gene>
    <name evidence="1" type="ORF">RWH44_03400</name>
</gene>
<accession>A0ABU3SIY9</accession>
<dbReference type="RefSeq" id="WP_316003465.1">
    <property type="nucleotide sequence ID" value="NZ_JAWDIT010000001.1"/>
</dbReference>
<evidence type="ECO:0000313" key="1">
    <source>
        <dbReference type="EMBL" id="MDU0344744.1"/>
    </source>
</evidence>
<dbReference type="SUPFAM" id="SSF53795">
    <property type="entry name" value="PEP carboxykinase-like"/>
    <property type="match status" value="1"/>
</dbReference>
<organism evidence="1 2">
    <name type="scientific">Microbacterium phycohabitans</name>
    <dbReference type="NCBI Taxonomy" id="3075993"/>
    <lineage>
        <taxon>Bacteria</taxon>
        <taxon>Bacillati</taxon>
        <taxon>Actinomycetota</taxon>
        <taxon>Actinomycetes</taxon>
        <taxon>Micrococcales</taxon>
        <taxon>Microbacteriaceae</taxon>
        <taxon>Microbacterium</taxon>
    </lineage>
</organism>
<proteinExistence type="predicted"/>
<dbReference type="Proteomes" id="UP001261125">
    <property type="component" value="Unassembled WGS sequence"/>
</dbReference>
<dbReference type="Gene3D" id="3.40.50.300">
    <property type="entry name" value="P-loop containing nucleotide triphosphate hydrolases"/>
    <property type="match status" value="1"/>
</dbReference>
<name>A0ABU3SIY9_9MICO</name>
<protein>
    <submittedName>
        <fullName evidence="1">PqqD family peptide modification chaperone</fullName>
    </submittedName>
</protein>
<reference evidence="1 2" key="1">
    <citation type="submission" date="2023-09" db="EMBL/GenBank/DDBJ databases">
        <title>Microbacterium fusihabitans sp. nov., Microbacterium phycihabitans sp. nov., and Microbacterium cervinum sp. nov., isolated from dried seaweeds of beach.</title>
        <authorList>
            <person name="Lee S.D."/>
        </authorList>
    </citation>
    <scope>NUCLEOTIDE SEQUENCE [LARGE SCALE GENOMIC DNA]</scope>
    <source>
        <strain evidence="1 2">KSW2-29</strain>
    </source>
</reference>
<keyword evidence="2" id="KW-1185">Reference proteome</keyword>
<dbReference type="Pfam" id="PF05402">
    <property type="entry name" value="PqqD"/>
    <property type="match status" value="1"/>
</dbReference>
<evidence type="ECO:0000313" key="2">
    <source>
        <dbReference type="Proteomes" id="UP001261125"/>
    </source>
</evidence>
<dbReference type="EMBL" id="JAWDIT010000001">
    <property type="protein sequence ID" value="MDU0344744.1"/>
    <property type="molecule type" value="Genomic_DNA"/>
</dbReference>
<comment type="caution">
    <text evidence="1">The sequence shown here is derived from an EMBL/GenBank/DDBJ whole genome shotgun (WGS) entry which is preliminary data.</text>
</comment>
<sequence>MSPADEGSAPASICTVDAMGVVVEVRSDAPLPDEVRTRIREAWKDCRVGSEAASERRVLELPPNAFLDPEGGLSNLSTLVTLEALNALRGTRLLLHAAGVAAADGRTIALVGPSGRGKTTASRHLGKHFGYVSDETVAVADDLSVSPYRKPLSVITEGLVHKEQIAPSTAGLHGLPDAPLRLVALTLIDRRPDSTTVGLEVIDLIDAVCEMTPQISYLPEMPAPLQRLAKLFDAIGAPTRLIYRDATELPALVQQMFDAPPPRAATWTIPHRADSAGPWRATAYDDAILVDGRACILCDGVVTALEQLGRLVWTMCLAGASEEAIVEAASAEFGEPAEGNAAEAIRSTLEELRTRGFIEATR</sequence>
<dbReference type="InterPro" id="IPR008792">
    <property type="entry name" value="PQQD"/>
</dbReference>
<dbReference type="InterPro" id="IPR027417">
    <property type="entry name" value="P-loop_NTPase"/>
</dbReference>